<evidence type="ECO:0000259" key="4">
    <source>
        <dbReference type="Pfam" id="PF13426"/>
    </source>
</evidence>
<reference evidence="5 6" key="1">
    <citation type="submission" date="2020-12" db="EMBL/GenBank/DDBJ databases">
        <title>Salegentibacter orientalis sp. nov., isolated from costal sediment.</title>
        <authorList>
            <person name="Lian F.-B."/>
        </authorList>
    </citation>
    <scope>NUCLEOTIDE SEQUENCE [LARGE SCALE GENOMIC DNA]</scope>
    <source>
        <strain evidence="5 6">F60176</strain>
    </source>
</reference>
<dbReference type="InterPro" id="IPR035965">
    <property type="entry name" value="PAS-like_dom_sf"/>
</dbReference>
<dbReference type="Gene3D" id="3.30.450.20">
    <property type="entry name" value="PAS domain"/>
    <property type="match status" value="1"/>
</dbReference>
<sequence length="188" mass="21975">MKKNFMNMQSLDIYLSSLSLEESRAIENEIRASEIKLMPLRSWDIYNDYYSRQLVIIRQQNSINSFKELAEKFEWTNDLDAIFKGKSFDALVVTNKKAKIEWVSEGFTEMTGYSSTYAINRTPHFLQGEETDPAALERIRYKLAKDEPFTEVLVNYKKDKSTYKCEINVIPLKTQNTTHYLALERKAG</sequence>
<evidence type="ECO:0000256" key="1">
    <source>
        <dbReference type="ARBA" id="ARBA00022630"/>
    </source>
</evidence>
<keyword evidence="6" id="KW-1185">Reference proteome</keyword>
<dbReference type="Pfam" id="PF13426">
    <property type="entry name" value="PAS_9"/>
    <property type="match status" value="1"/>
</dbReference>
<dbReference type="RefSeq" id="WP_198629140.1">
    <property type="nucleotide sequence ID" value="NZ_JAEHNY010000017.1"/>
</dbReference>
<comment type="caution">
    <text evidence="5">The sequence shown here is derived from an EMBL/GenBank/DDBJ whole genome shotgun (WGS) entry which is preliminary data.</text>
</comment>
<dbReference type="SUPFAM" id="SSF55785">
    <property type="entry name" value="PYP-like sensor domain (PAS domain)"/>
    <property type="match status" value="1"/>
</dbReference>
<proteinExistence type="predicted"/>
<accession>A0ABS0TK13</accession>
<evidence type="ECO:0000256" key="3">
    <source>
        <dbReference type="ARBA" id="ARBA00022991"/>
    </source>
</evidence>
<dbReference type="InterPro" id="IPR000014">
    <property type="entry name" value="PAS"/>
</dbReference>
<dbReference type="PANTHER" id="PTHR47429:SF2">
    <property type="entry name" value="PROTEIN TWIN LOV 1"/>
    <property type="match status" value="1"/>
</dbReference>
<name>A0ABS0TK13_9FLAO</name>
<evidence type="ECO:0000256" key="2">
    <source>
        <dbReference type="ARBA" id="ARBA00022643"/>
    </source>
</evidence>
<evidence type="ECO:0000313" key="6">
    <source>
        <dbReference type="Proteomes" id="UP000635665"/>
    </source>
</evidence>
<protein>
    <submittedName>
        <fullName evidence="5">PAS domain-containing protein</fullName>
    </submittedName>
</protein>
<organism evidence="5 6">
    <name type="scientific">Salegentibacter maritimus</name>
    <dbReference type="NCBI Taxonomy" id="2794347"/>
    <lineage>
        <taxon>Bacteria</taxon>
        <taxon>Pseudomonadati</taxon>
        <taxon>Bacteroidota</taxon>
        <taxon>Flavobacteriia</taxon>
        <taxon>Flavobacteriales</taxon>
        <taxon>Flavobacteriaceae</taxon>
        <taxon>Salegentibacter</taxon>
    </lineage>
</organism>
<dbReference type="Proteomes" id="UP000635665">
    <property type="component" value="Unassembled WGS sequence"/>
</dbReference>
<dbReference type="PANTHER" id="PTHR47429">
    <property type="entry name" value="PROTEIN TWIN LOV 1"/>
    <property type="match status" value="1"/>
</dbReference>
<feature type="domain" description="PAS" evidence="4">
    <location>
        <begin position="89"/>
        <end position="179"/>
    </location>
</feature>
<gene>
    <name evidence="5" type="ORF">I6U50_15245</name>
</gene>
<dbReference type="EMBL" id="JAEHNY010000017">
    <property type="protein sequence ID" value="MBI6121381.1"/>
    <property type="molecule type" value="Genomic_DNA"/>
</dbReference>
<dbReference type="NCBIfam" id="TIGR00229">
    <property type="entry name" value="sensory_box"/>
    <property type="match status" value="1"/>
</dbReference>
<keyword evidence="3" id="KW-0157">Chromophore</keyword>
<evidence type="ECO:0000313" key="5">
    <source>
        <dbReference type="EMBL" id="MBI6121381.1"/>
    </source>
</evidence>
<keyword evidence="2" id="KW-0288">FMN</keyword>
<keyword evidence="1" id="KW-0285">Flavoprotein</keyword>